<keyword evidence="2" id="KW-1185">Reference proteome</keyword>
<dbReference type="InterPro" id="IPR027417">
    <property type="entry name" value="P-loop_NTPase"/>
</dbReference>
<reference evidence="2" key="1">
    <citation type="submission" date="2020-06" db="EMBL/GenBank/DDBJ databases">
        <title>A chromosome-scale genome assembly of Talaromyces rugulosus W13939.</title>
        <authorList>
            <person name="Wang B."/>
            <person name="Guo L."/>
            <person name="Ye K."/>
            <person name="Wang L."/>
        </authorList>
    </citation>
    <scope>NUCLEOTIDE SEQUENCE [LARGE SCALE GENOMIC DNA]</scope>
    <source>
        <strain evidence="2">W13939</strain>
    </source>
</reference>
<proteinExistence type="predicted"/>
<gene>
    <name evidence="1" type="ORF">TRUGW13939_02077</name>
</gene>
<dbReference type="KEGG" id="trg:TRUGW13939_02077"/>
<accession>A0A7H8QM20</accession>
<dbReference type="Proteomes" id="UP000509510">
    <property type="component" value="Chromosome I"/>
</dbReference>
<name>A0A7H8QM20_TALRU</name>
<dbReference type="AlphaFoldDB" id="A0A7H8QM20"/>
<dbReference type="EMBL" id="CP055898">
    <property type="protein sequence ID" value="QKX54987.1"/>
    <property type="molecule type" value="Genomic_DNA"/>
</dbReference>
<evidence type="ECO:0000313" key="1">
    <source>
        <dbReference type="EMBL" id="QKX54987.1"/>
    </source>
</evidence>
<sequence>MAGSEPSERILWCAFSNKLQRPFSVKCTVGVDSISNLKEKICKDIFNCEFSHWDLDLYSPANPIKNAVTRNDLILLNPRQQISSTFPSSNDPQLDIIVIEPLPEQSQSVSTGSGKSPTLDPQDMICTRDETVSVLAKMVVDEKIIHVRGTPSSGKSILSLLLRDHFRRNGWRVFLLGTWKQCLDDVDGLGHWTRFAKVLGSKYQSVYTVADFFTDKTVIILDEAQGTYRDTTFWNYVVKDIRGGVGYKVKLCLFSSYGSPSAGLPYNPSDHRTPIDFAPRQCVSLTPVVAEGSVSIGLFYTRHEFDDVVTKLCRSDPVLQYPIGQDARDYLFDLTNGHPGAVGSVVQYIFNVFRSETKFQVISAITKQDVVQALADDAKVFKSIKGTLVSRSFPQTNLTPQAKVVLCKILEDGYVPFDKTDEGDAGLRSCYENGWIHRALREDGPRIQIAAVLPSRLHEKYVEYLIGTSPIPFPKDDFPTIQSLCIQILRCFSARRLRHCVEGKLSTAAQLRPVEAQYQDELYRAFNTVVGRGVPISSEWSRGGNGRVDFWISEMRWGIELLREHSNVDEHLARFKKGGRYYQWVMVDMIKDYIVIDCATSPPDNDHPDPKLMRAVFSEDYSQLMLFDHKNHSITSPIVLIN</sequence>
<organism evidence="1 2">
    <name type="scientific">Talaromyces rugulosus</name>
    <name type="common">Penicillium rugulosum</name>
    <dbReference type="NCBI Taxonomy" id="121627"/>
    <lineage>
        <taxon>Eukaryota</taxon>
        <taxon>Fungi</taxon>
        <taxon>Dikarya</taxon>
        <taxon>Ascomycota</taxon>
        <taxon>Pezizomycotina</taxon>
        <taxon>Eurotiomycetes</taxon>
        <taxon>Eurotiomycetidae</taxon>
        <taxon>Eurotiales</taxon>
        <taxon>Trichocomaceae</taxon>
        <taxon>Talaromyces</taxon>
        <taxon>Talaromyces sect. Islandici</taxon>
    </lineage>
</organism>
<dbReference type="RefSeq" id="XP_035341166.1">
    <property type="nucleotide sequence ID" value="XM_035485273.1"/>
</dbReference>
<dbReference type="SUPFAM" id="SSF52540">
    <property type="entry name" value="P-loop containing nucleoside triphosphate hydrolases"/>
    <property type="match status" value="1"/>
</dbReference>
<evidence type="ECO:0000313" key="2">
    <source>
        <dbReference type="Proteomes" id="UP000509510"/>
    </source>
</evidence>
<protein>
    <submittedName>
        <fullName evidence="1">Uncharacterized protein</fullName>
    </submittedName>
</protein>
<dbReference type="GeneID" id="55989587"/>
<dbReference type="OrthoDB" id="2364732at2759"/>